<feature type="compositionally biased region" description="Basic and acidic residues" evidence="4">
    <location>
        <begin position="733"/>
        <end position="755"/>
    </location>
</feature>
<evidence type="ECO:0000313" key="7">
    <source>
        <dbReference type="Proteomes" id="UP001149090"/>
    </source>
</evidence>
<dbReference type="InterPro" id="IPR035892">
    <property type="entry name" value="C2_domain_sf"/>
</dbReference>
<feature type="compositionally biased region" description="Basic and acidic residues" evidence="4">
    <location>
        <begin position="651"/>
        <end position="684"/>
    </location>
</feature>
<keyword evidence="7" id="KW-1185">Reference proteome</keyword>
<dbReference type="PANTHER" id="PTHR24123">
    <property type="entry name" value="ANKYRIN REPEAT-CONTAINING"/>
    <property type="match status" value="1"/>
</dbReference>
<dbReference type="InterPro" id="IPR036770">
    <property type="entry name" value="Ankyrin_rpt-contain_sf"/>
</dbReference>
<feature type="repeat" description="ANK" evidence="3">
    <location>
        <begin position="155"/>
        <end position="187"/>
    </location>
</feature>
<gene>
    <name evidence="6" type="ORF">M0811_04621</name>
</gene>
<dbReference type="SMART" id="SM00239">
    <property type="entry name" value="C2"/>
    <property type="match status" value="1"/>
</dbReference>
<feature type="domain" description="C2" evidence="5">
    <location>
        <begin position="789"/>
        <end position="889"/>
    </location>
</feature>
<evidence type="ECO:0000313" key="6">
    <source>
        <dbReference type="EMBL" id="KAJ5078898.1"/>
    </source>
</evidence>
<dbReference type="SMART" id="SM00248">
    <property type="entry name" value="ANK"/>
    <property type="match status" value="8"/>
</dbReference>
<dbReference type="InterPro" id="IPR051165">
    <property type="entry name" value="Multifunctional_ANK_Repeat"/>
</dbReference>
<evidence type="ECO:0000256" key="2">
    <source>
        <dbReference type="ARBA" id="ARBA00023043"/>
    </source>
</evidence>
<feature type="compositionally biased region" description="Polar residues" evidence="4">
    <location>
        <begin position="627"/>
        <end position="643"/>
    </location>
</feature>
<dbReference type="InterPro" id="IPR002110">
    <property type="entry name" value="Ankyrin_rpt"/>
</dbReference>
<dbReference type="EMBL" id="JAPDFW010000044">
    <property type="protein sequence ID" value="KAJ5078898.1"/>
    <property type="molecule type" value="Genomic_DNA"/>
</dbReference>
<evidence type="ECO:0000259" key="5">
    <source>
        <dbReference type="SMART" id="SM00239"/>
    </source>
</evidence>
<dbReference type="PROSITE" id="PS50297">
    <property type="entry name" value="ANK_REP_REGION"/>
    <property type="match status" value="2"/>
</dbReference>
<dbReference type="Gene3D" id="1.25.40.20">
    <property type="entry name" value="Ankyrin repeat-containing domain"/>
    <property type="match status" value="2"/>
</dbReference>
<feature type="compositionally biased region" description="Basic and acidic residues" evidence="4">
    <location>
        <begin position="583"/>
        <end position="606"/>
    </location>
</feature>
<reference evidence="6" key="1">
    <citation type="submission" date="2022-10" db="EMBL/GenBank/DDBJ databases">
        <title>Novel sulphate-reducing endosymbionts in the free-living metamonad Anaeramoeba.</title>
        <authorList>
            <person name="Jerlstrom-Hultqvist J."/>
            <person name="Cepicka I."/>
            <person name="Gallot-Lavallee L."/>
            <person name="Salas-Leiva D."/>
            <person name="Curtis B.A."/>
            <person name="Zahonova K."/>
            <person name="Pipaliya S."/>
            <person name="Dacks J."/>
            <person name="Roger A.J."/>
        </authorList>
    </citation>
    <scope>NUCLEOTIDE SEQUENCE</scope>
    <source>
        <strain evidence="6">BMAN</strain>
    </source>
</reference>
<feature type="compositionally biased region" description="Basic and acidic residues" evidence="4">
    <location>
        <begin position="433"/>
        <end position="491"/>
    </location>
</feature>
<dbReference type="Pfam" id="PF12796">
    <property type="entry name" value="Ank_2"/>
    <property type="match status" value="1"/>
</dbReference>
<dbReference type="AlphaFoldDB" id="A0A9Q0RGM2"/>
<dbReference type="SUPFAM" id="SSF49562">
    <property type="entry name" value="C2 domain (Calcium/lipid-binding domain, CaLB)"/>
    <property type="match status" value="1"/>
</dbReference>
<evidence type="ECO:0000256" key="3">
    <source>
        <dbReference type="PROSITE-ProRule" id="PRU00023"/>
    </source>
</evidence>
<dbReference type="SUPFAM" id="SSF48403">
    <property type="entry name" value="Ankyrin repeat"/>
    <property type="match status" value="2"/>
</dbReference>
<keyword evidence="2 3" id="KW-0040">ANK repeat</keyword>
<feature type="region of interest" description="Disordered" evidence="4">
    <location>
        <begin position="433"/>
        <end position="773"/>
    </location>
</feature>
<organism evidence="6 7">
    <name type="scientific">Anaeramoeba ignava</name>
    <name type="common">Anaerobic marine amoeba</name>
    <dbReference type="NCBI Taxonomy" id="1746090"/>
    <lineage>
        <taxon>Eukaryota</taxon>
        <taxon>Metamonada</taxon>
        <taxon>Anaeramoebidae</taxon>
        <taxon>Anaeramoeba</taxon>
    </lineage>
</organism>
<dbReference type="PROSITE" id="PS50088">
    <property type="entry name" value="ANK_REPEAT"/>
    <property type="match status" value="3"/>
</dbReference>
<feature type="compositionally biased region" description="Basic and acidic residues" evidence="4">
    <location>
        <begin position="498"/>
        <end position="555"/>
    </location>
</feature>
<keyword evidence="1" id="KW-0677">Repeat</keyword>
<dbReference type="PANTHER" id="PTHR24123:SF141">
    <property type="entry name" value="ANKYRIN 2, ISOFORM U"/>
    <property type="match status" value="1"/>
</dbReference>
<dbReference type="InterPro" id="IPR000008">
    <property type="entry name" value="C2_dom"/>
</dbReference>
<accession>A0A9Q0RGM2</accession>
<proteinExistence type="predicted"/>
<dbReference type="Proteomes" id="UP001149090">
    <property type="component" value="Unassembled WGS sequence"/>
</dbReference>
<protein>
    <submittedName>
        <fullName evidence="6">Ankyrin repeat domain-containing protein</fullName>
    </submittedName>
</protein>
<dbReference type="OrthoDB" id="3036502at2759"/>
<comment type="caution">
    <text evidence="6">The sequence shown here is derived from an EMBL/GenBank/DDBJ whole genome shotgun (WGS) entry which is preliminary data.</text>
</comment>
<name>A0A9Q0RGM2_ANAIG</name>
<evidence type="ECO:0000256" key="4">
    <source>
        <dbReference type="SAM" id="MobiDB-lite"/>
    </source>
</evidence>
<feature type="repeat" description="ANK" evidence="3">
    <location>
        <begin position="45"/>
        <end position="79"/>
    </location>
</feature>
<feature type="repeat" description="ANK" evidence="3">
    <location>
        <begin position="80"/>
        <end position="114"/>
    </location>
</feature>
<feature type="compositionally biased region" description="Low complexity" evidence="4">
    <location>
        <begin position="710"/>
        <end position="722"/>
    </location>
</feature>
<evidence type="ECO:0000256" key="1">
    <source>
        <dbReference type="ARBA" id="ARBA00022737"/>
    </source>
</evidence>
<sequence>MSRKTEDKEKQLQTAVIESNTKKMKNLLSGGFIKKKVNPNFVTENGETLLHVAVKANSNEKMINLLLTDYNADVNFKDHENQTPLIYAAKNTNLSIETIQLLKEKGADLKHKNNSNEDITIIFLKKSKLNLFSGYIDNYEEHKKETLSTIIDSENQNTMLHQMVYEDNIDGIELFCKNGADLEAKNKDGLTPFWLSVSLDKLDCFQKLYQLNKDLEIDENGNSIIHKISLFKSINIMKNLQKDGLTEKYIEHKNKDKQQTPLNYFCTNTNNDDPEMLRLLHEVGGKFDTVDINGNTPFLNICKRKLPKCLEYFLSELRNDSRAFNFEQKNEDGDNCLHLLTKNFYSDGLLSVLKSGIIIENILNQQNNQNQTPWFLAKTYETIDLKERQNSIDVLEKFGAKKDIFPNSFDLSKIQEIEENLIKNAELKKQKIEDEKQKKVDDNLKENENENENIKTSEKTSEKSDEKSPKEIKEDTQKEPIKEQEKEDSTKAKSKKKDKNELRKEREMKKKMEREKKLLDRQKQKEEKLKQKEKKLLDKQKQKEEKLKQKEEKMKTKQLGAIPRGNSMGKLEDRPKSISSIKTELKKETPKTPRKTETKDEKKETPIKPLSPKMPDQKPIPKKGILQKTQSEMVESQDSQNNLVKAKSFAYKKDEEQKSKEEKSKEEKSKEEKSKEEKSKEKKSKEKKSKDKKSKEKDDVDDVFGNLDTSSEISSSEKSQQVQEDKSDNDDKDENKDKKDEKDKKDKKDEKDKNQNDNQNDNQMNTNQPENKIENVSEIDPAFEDNSFRLKVSVKKIKKIRGGDSYVKVVSNDLSDQTKIFEAKPKQSPSWEDEEFIFVIGDSIEKMKSIGKITFQLFSFDLFEDELVGELSVDPTTLGLSVNNPKTKSFNLTPKKDPKIKPTLDAVFHIYQGKVFPTQTLISDGNSYLVTENIEEPTNLVSFFQETGKLYAFQNKNFFHPIAFDLSNVLGIERDDIQKESFEKDNFALLFTWKQGYEGLKLFELYSTLKAKTELWEQKIIKFIQFASVNTKKK</sequence>